<comment type="subcellular location">
    <subcellularLocation>
        <location evidence="1">Membrane</location>
    </subcellularLocation>
</comment>
<evidence type="ECO:0000313" key="9">
    <source>
        <dbReference type="EMBL" id="POA09980.1"/>
    </source>
</evidence>
<dbReference type="InterPro" id="IPR027094">
    <property type="entry name" value="Mitofusin_fam"/>
</dbReference>
<proteinExistence type="predicted"/>
<evidence type="ECO:0000256" key="2">
    <source>
        <dbReference type="ARBA" id="ARBA00022741"/>
    </source>
</evidence>
<dbReference type="GO" id="GO:0016020">
    <property type="term" value="C:membrane"/>
    <property type="evidence" value="ECO:0007669"/>
    <property type="project" value="UniProtKB-SubCell"/>
</dbReference>
<dbReference type="SUPFAM" id="SSF52540">
    <property type="entry name" value="P-loop containing nucleoside triphosphate hydrolases"/>
    <property type="match status" value="2"/>
</dbReference>
<dbReference type="InterPro" id="IPR005225">
    <property type="entry name" value="Small_GTP-bd"/>
</dbReference>
<evidence type="ECO:0000256" key="1">
    <source>
        <dbReference type="ARBA" id="ARBA00004370"/>
    </source>
</evidence>
<evidence type="ECO:0000313" key="10">
    <source>
        <dbReference type="Proteomes" id="UP000242712"/>
    </source>
</evidence>
<evidence type="ECO:0000256" key="3">
    <source>
        <dbReference type="ARBA" id="ARBA00022801"/>
    </source>
</evidence>
<dbReference type="NCBIfam" id="TIGR00231">
    <property type="entry name" value="small_GTP"/>
    <property type="match status" value="1"/>
</dbReference>
<dbReference type="PANTHER" id="PTHR10465">
    <property type="entry name" value="TRANSMEMBRANE GTPASE FZO1"/>
    <property type="match status" value="1"/>
</dbReference>
<feature type="region of interest" description="Disordered" evidence="7">
    <location>
        <begin position="530"/>
        <end position="556"/>
    </location>
</feature>
<evidence type="ECO:0000256" key="6">
    <source>
        <dbReference type="SAM" id="Coils"/>
    </source>
</evidence>
<keyword evidence="2" id="KW-0547">Nucleotide-binding</keyword>
<accession>A0A2K4FF26</accession>
<keyword evidence="6" id="KW-0175">Coiled coil</keyword>
<gene>
    <name evidence="9" type="ORF">CD039_04320</name>
</gene>
<dbReference type="CDD" id="cd09912">
    <property type="entry name" value="DLP_2"/>
    <property type="match status" value="1"/>
</dbReference>
<feature type="domain" description="Dynamin N-terminal" evidence="8">
    <location>
        <begin position="594"/>
        <end position="800"/>
    </location>
</feature>
<keyword evidence="5" id="KW-0472">Membrane</keyword>
<name>A0A2K4FF26_9STAP</name>
<evidence type="ECO:0000259" key="8">
    <source>
        <dbReference type="Pfam" id="PF00350"/>
    </source>
</evidence>
<keyword evidence="3" id="KW-0378">Hydrolase</keyword>
<dbReference type="GO" id="GO:0003924">
    <property type="term" value="F:GTPase activity"/>
    <property type="evidence" value="ECO:0007669"/>
    <property type="project" value="InterPro"/>
</dbReference>
<dbReference type="InterPro" id="IPR045063">
    <property type="entry name" value="Dynamin_N"/>
</dbReference>
<dbReference type="RefSeq" id="WP_103371275.1">
    <property type="nucleotide sequence ID" value="NZ_CBCRVO010000001.1"/>
</dbReference>
<dbReference type="Gene3D" id="3.40.50.300">
    <property type="entry name" value="P-loop containing nucleotide triphosphate hydrolases"/>
    <property type="match status" value="2"/>
</dbReference>
<dbReference type="Proteomes" id="UP000242712">
    <property type="component" value="Unassembled WGS sequence"/>
</dbReference>
<dbReference type="EMBL" id="PPPX01000001">
    <property type="protein sequence ID" value="POA09980.1"/>
    <property type="molecule type" value="Genomic_DNA"/>
</dbReference>
<dbReference type="InterPro" id="IPR027417">
    <property type="entry name" value="P-loop_NTPase"/>
</dbReference>
<feature type="coiled-coil region" evidence="6">
    <location>
        <begin position="367"/>
        <end position="394"/>
    </location>
</feature>
<feature type="compositionally biased region" description="Polar residues" evidence="7">
    <location>
        <begin position="530"/>
        <end position="541"/>
    </location>
</feature>
<dbReference type="GO" id="GO:0005525">
    <property type="term" value="F:GTP binding"/>
    <property type="evidence" value="ECO:0007669"/>
    <property type="project" value="UniProtKB-KW"/>
</dbReference>
<dbReference type="Pfam" id="PF00350">
    <property type="entry name" value="Dynamin_N"/>
    <property type="match status" value="2"/>
</dbReference>
<evidence type="ECO:0000256" key="5">
    <source>
        <dbReference type="ARBA" id="ARBA00023136"/>
    </source>
</evidence>
<reference evidence="9 10" key="1">
    <citation type="submission" date="2017-08" db="EMBL/GenBank/DDBJ databases">
        <title>Draft genome sequences of 64 type strains of genus Staph aureus.</title>
        <authorList>
            <person name="Cole K."/>
            <person name="Golubchik T."/>
            <person name="Russell J."/>
            <person name="Foster D."/>
            <person name="Llewelyn M."/>
            <person name="Wilson D."/>
            <person name="Crook D."/>
            <person name="Paul J."/>
        </authorList>
    </citation>
    <scope>NUCLEOTIDE SEQUENCE [LARGE SCALE GENOMIC DNA]</scope>
    <source>
        <strain evidence="9 10">DSM 29875</strain>
    </source>
</reference>
<evidence type="ECO:0000256" key="4">
    <source>
        <dbReference type="ARBA" id="ARBA00023134"/>
    </source>
</evidence>
<dbReference type="GeneID" id="98297568"/>
<dbReference type="PANTHER" id="PTHR10465:SF0">
    <property type="entry name" value="SARCALUMENIN"/>
    <property type="match status" value="1"/>
</dbReference>
<keyword evidence="4" id="KW-0342">GTP-binding</keyword>
<feature type="domain" description="Dynamin N-terminal" evidence="8">
    <location>
        <begin position="45"/>
        <end position="195"/>
    </location>
</feature>
<keyword evidence="10" id="KW-1185">Reference proteome</keyword>
<organism evidence="9 10">
    <name type="scientific">Staphylococcus argensis</name>
    <dbReference type="NCBI Taxonomy" id="1607738"/>
    <lineage>
        <taxon>Bacteria</taxon>
        <taxon>Bacillati</taxon>
        <taxon>Bacillota</taxon>
        <taxon>Bacilli</taxon>
        <taxon>Bacillales</taxon>
        <taxon>Staphylococcaceae</taxon>
        <taxon>Staphylococcus</taxon>
    </lineage>
</organism>
<sequence>MANTDQLDILYKLKKEVEKSNNSRLVHIINQVIKKVYLEQYTATFVGHFSAGKSTLINSVLEQSILPSSPVPTTSNTAIVSVSDEPGIIANLDKQRYTILDNYDQVKVMNRENVDVESVEIKFESSKFNKGFTLQDTPGVDSNVATHQTSTEQFMYTSNIIFYTVDYNHVQSALNFEFMKQLNKAGIPVVFVINQIDKHNEEEITFDTFKSRVEKSVQDWDLNLDRIFYVTKFDHPENQMQALSDYMVEKDTHRESIEDYVERIVQFITDEQLSYIQTEIQQILDTLDIHEEDFDQAYLNFQQHQEVSEEAQLLNNPDQLYYFLKEKRKDILDNAYVMTHDTRETIRLYLESRTKDFKVGGLFNKKKKTAEAQEERLNNVVAQLQEKVDQQVRQPLREDMSFLTRFINDTEVNERILNQHYTIQPEIITSLYQEQIHISNQYVLTFSDDLMKSIKQYVKKESEPLFKDAIEHAHAEDLAMDDEQDMNDYEHFIQLRNLRESLTTRNYQHYYIHLHDSLDKLIDRTEIQYSPSSTTADNGTEQADDAETGQTSGQDQSSEIVAGLKAIHDVPLFDQTKKDIEGTLDRLEHKMIKIGVFGTFSAGKSSLINALLGDNYLVSSPNPTTAATTELTYGEDSAITLKSDEQLLEELNGVFEVHDESFDSVEAFLQSNTKKLKDKLEKNQLAFINAIEKNYGDYQEMLQSGEKHTIGQEEIRKWSSEDEYATFVNTVHIQLPIDWLKDKIIVDSLGLHSNNQRHTNETEKILTSSDLILYVSYFNHSFTDNDKRFIEHMKDMNQLNENQAFKMIINATDLAESDEDLNAVKDYVRDALAQVNMKSQIFGVSSREALRSGDEGIDALRESIDHFASVESKFILQDHMMHQLNQVSVAFDEMINEFETNQSQIEERKKKLNQLSQQRVLKPNLLNTVQQRSQNEVEDQIYHLTQRLNLQLLDEVKAIYNSQMTKFDDFNKEKRRSTKLYLDQIHQRLYLEQSLLVERTKKYYLEQLEDEFAPLQRSLNQVHVFIDPDFNLAESDISEPYMHIELNEMFNALPKSLTKKKIIQPKVQRDIQQTITENTTELLKPQIGNLRQALSEYVDQMIQTSETDFDHLETDIQSQIESLLAFDIDASLINQIREANRNLKSAISIDD</sequence>
<dbReference type="OrthoDB" id="5477114at2"/>
<dbReference type="AlphaFoldDB" id="A0A2K4FF26"/>
<comment type="caution">
    <text evidence="9">The sequence shown here is derived from an EMBL/GenBank/DDBJ whole genome shotgun (WGS) entry which is preliminary data.</text>
</comment>
<protein>
    <submittedName>
        <fullName evidence="9">Dynamin family protein</fullName>
    </submittedName>
</protein>
<evidence type="ECO:0000256" key="7">
    <source>
        <dbReference type="SAM" id="MobiDB-lite"/>
    </source>
</evidence>